<evidence type="ECO:0000313" key="3">
    <source>
        <dbReference type="EMBL" id="CAH2080324.1"/>
    </source>
</evidence>
<dbReference type="InterPro" id="IPR011021">
    <property type="entry name" value="Arrestin-like_N"/>
</dbReference>
<dbReference type="InterPro" id="IPR050357">
    <property type="entry name" value="Arrestin_domain-protein"/>
</dbReference>
<sequence length="247" mass="27507">VLKNGAITLDDPEAIYYSGQIISGKIEFVLSEALSFSAINVVYNGEANVSWTERQTEIYSGVKRYINVEYKGYEEYFTCVQCICGNHGMSVLPAGTHSIPFSYRIPYTAPSSFNSSIGRVSYKVTAYFGVSTQRGRLIVKTFEGSESTCHSGVVSDVWRFEVPAAHRDEFEELYSCCCSSQPITIRVEVPVSGFCPGQAMPNHRPREERLRDGDIEDLLPTGHGESLGLWWWNFQGKQPSTIRSPGG</sequence>
<dbReference type="SUPFAM" id="SSF81296">
    <property type="entry name" value="E set domains"/>
    <property type="match status" value="1"/>
</dbReference>
<dbReference type="Gene3D" id="2.60.40.640">
    <property type="match status" value="1"/>
</dbReference>
<dbReference type="EMBL" id="CAKOGK010000206">
    <property type="protein sequence ID" value="CAH2080324.1"/>
    <property type="molecule type" value="Genomic_DNA"/>
</dbReference>
<dbReference type="InterPro" id="IPR014756">
    <property type="entry name" value="Ig_E-set"/>
</dbReference>
<gene>
    <name evidence="3" type="ORF">IPOD504_LOCUS17795</name>
</gene>
<dbReference type="PANTHER" id="PTHR11188">
    <property type="entry name" value="ARRESTIN DOMAIN CONTAINING PROTEIN"/>
    <property type="match status" value="1"/>
</dbReference>
<dbReference type="Proteomes" id="UP000837857">
    <property type="component" value="Unassembled WGS sequence"/>
</dbReference>
<proteinExistence type="inferred from homology"/>
<evidence type="ECO:0000313" key="4">
    <source>
        <dbReference type="Proteomes" id="UP000837857"/>
    </source>
</evidence>
<protein>
    <recommendedName>
        <fullName evidence="2">Arrestin-like N-terminal domain-containing protein</fullName>
    </recommendedName>
</protein>
<evidence type="ECO:0000259" key="2">
    <source>
        <dbReference type="Pfam" id="PF00339"/>
    </source>
</evidence>
<keyword evidence="4" id="KW-1185">Reference proteome</keyword>
<evidence type="ECO:0000256" key="1">
    <source>
        <dbReference type="ARBA" id="ARBA00005298"/>
    </source>
</evidence>
<dbReference type="Pfam" id="PF00339">
    <property type="entry name" value="Arrestin_N"/>
    <property type="match status" value="1"/>
</dbReference>
<accession>A0ABN8JAF8</accession>
<feature type="non-terminal residue" evidence="3">
    <location>
        <position position="1"/>
    </location>
</feature>
<comment type="caution">
    <text evidence="3">The sequence shown here is derived from an EMBL/GenBank/DDBJ whole genome shotgun (WGS) entry which is preliminary data.</text>
</comment>
<dbReference type="PANTHER" id="PTHR11188:SF17">
    <property type="entry name" value="FI21816P1"/>
    <property type="match status" value="1"/>
</dbReference>
<name>A0ABN8JAF8_9NEOP</name>
<organism evidence="3 4">
    <name type="scientific">Iphiclides podalirius</name>
    <name type="common">scarce swallowtail</name>
    <dbReference type="NCBI Taxonomy" id="110791"/>
    <lineage>
        <taxon>Eukaryota</taxon>
        <taxon>Metazoa</taxon>
        <taxon>Ecdysozoa</taxon>
        <taxon>Arthropoda</taxon>
        <taxon>Hexapoda</taxon>
        <taxon>Insecta</taxon>
        <taxon>Pterygota</taxon>
        <taxon>Neoptera</taxon>
        <taxon>Endopterygota</taxon>
        <taxon>Lepidoptera</taxon>
        <taxon>Glossata</taxon>
        <taxon>Ditrysia</taxon>
        <taxon>Papilionoidea</taxon>
        <taxon>Papilionidae</taxon>
        <taxon>Papilioninae</taxon>
        <taxon>Iphiclides</taxon>
    </lineage>
</organism>
<dbReference type="InterPro" id="IPR014752">
    <property type="entry name" value="Arrestin-like_C"/>
</dbReference>
<feature type="non-terminal residue" evidence="3">
    <location>
        <position position="247"/>
    </location>
</feature>
<reference evidence="3" key="1">
    <citation type="submission" date="2022-03" db="EMBL/GenBank/DDBJ databases">
        <authorList>
            <person name="Martin H S."/>
        </authorList>
    </citation>
    <scope>NUCLEOTIDE SEQUENCE [LARGE SCALE GENOMIC DNA]</scope>
</reference>
<feature type="domain" description="Arrestin-like N-terminal" evidence="2">
    <location>
        <begin position="7"/>
        <end position="129"/>
    </location>
</feature>
<comment type="similarity">
    <text evidence="1">Belongs to the arrestin family.</text>
</comment>